<dbReference type="InterPro" id="IPR057191">
    <property type="entry name" value="DUF7869"/>
</dbReference>
<dbReference type="Proteomes" id="UP001163046">
    <property type="component" value="Unassembled WGS sequence"/>
</dbReference>
<feature type="compositionally biased region" description="Basic residues" evidence="1">
    <location>
        <begin position="651"/>
        <end position="669"/>
    </location>
</feature>
<accession>A0A9W9Y881</accession>
<gene>
    <name evidence="3" type="ORF">OS493_032405</name>
</gene>
<evidence type="ECO:0000256" key="1">
    <source>
        <dbReference type="SAM" id="MobiDB-lite"/>
    </source>
</evidence>
<organism evidence="3 4">
    <name type="scientific">Desmophyllum pertusum</name>
    <dbReference type="NCBI Taxonomy" id="174260"/>
    <lineage>
        <taxon>Eukaryota</taxon>
        <taxon>Metazoa</taxon>
        <taxon>Cnidaria</taxon>
        <taxon>Anthozoa</taxon>
        <taxon>Hexacorallia</taxon>
        <taxon>Scleractinia</taxon>
        <taxon>Caryophylliina</taxon>
        <taxon>Caryophylliidae</taxon>
        <taxon>Desmophyllum</taxon>
    </lineage>
</organism>
<comment type="caution">
    <text evidence="3">The sequence shown here is derived from an EMBL/GenBank/DDBJ whole genome shotgun (WGS) entry which is preliminary data.</text>
</comment>
<evidence type="ECO:0000259" key="2">
    <source>
        <dbReference type="Pfam" id="PF25273"/>
    </source>
</evidence>
<sequence length="669" mass="76867">MEDPNDYLSETDDIFNDDETWKDAECGHKNAACSCMSHAEASLESLEKLLSQRQDSEVEKETDPYHFNESDHLEAFWGKPKHQKGDEKVEETREAGSSTKLSKADVGRIILDIEGKCCKEDCIRQISIASITSKRTAYWGKKVQQRRVFLNSVVEGVLHCKKRMGGRAPSEKKHIIDGVECCTKCWCTVYGVSYASYYERLKQLKEAEFQQEPTEDVAADKGRGRSLAYDLALEWFQGFIKNADHMPNCRTQTLPSCLTKSAVYNIYCEQISGKPLARSTFLYNIWRKQFPNVIIPKQSRFSKCAVCVHIKEKLVDAKTTPETRRKLSLVRKLHLTQQMTERLKYYKHGIKAKTNPAKYLSVTLDGMDQNKHNLPHLTTNTKIDGSAWRLKTHVTGALVNNHTMAAAYVDCLEWPHDSNLTINVLLKVLLWVQTTIKLCFLMVGHTHEDIDQMFSCISRRLAKHNALTLQQLLSEFGHSYTPTIVASMLTFMFDVKGWMEVFTENQLKGHCDQHQFKIYKGSDGQTKMKYKKWSTSETWLPPEGISLLKGINRGTPEVLPRNIEKMNLTKIQQDLSKFRLQFDADTKQWWNDFIESDGMTAEAKTTRPRWILPLLRKYRDERPSSSSDDEASAELAKLVARDERAVEVRAGRKRPQKTNSKAKKKAKKW</sequence>
<name>A0A9W9Y881_9CNID</name>
<dbReference type="PANTHER" id="PTHR33153">
    <property type="entry name" value="MYND-TYPE DOMAIN-CONTAINING PROTEIN"/>
    <property type="match status" value="1"/>
</dbReference>
<dbReference type="EMBL" id="MU827817">
    <property type="protein sequence ID" value="KAJ7323118.1"/>
    <property type="molecule type" value="Genomic_DNA"/>
</dbReference>
<evidence type="ECO:0000313" key="4">
    <source>
        <dbReference type="Proteomes" id="UP001163046"/>
    </source>
</evidence>
<dbReference type="PANTHER" id="PTHR33153:SF3">
    <property type="entry name" value="TRAFFICKING PROTEIN PARTICLE COMPLEX SUBUNIT 11 DOMAIN-CONTAINING PROTEIN"/>
    <property type="match status" value="1"/>
</dbReference>
<proteinExistence type="predicted"/>
<protein>
    <recommendedName>
        <fullName evidence="2">DUF7869 domain-containing protein</fullName>
    </recommendedName>
</protein>
<dbReference type="Pfam" id="PF25273">
    <property type="entry name" value="DUF7869"/>
    <property type="match status" value="2"/>
</dbReference>
<dbReference type="OrthoDB" id="5984528at2759"/>
<reference evidence="3" key="1">
    <citation type="submission" date="2023-01" db="EMBL/GenBank/DDBJ databases">
        <title>Genome assembly of the deep-sea coral Lophelia pertusa.</title>
        <authorList>
            <person name="Herrera S."/>
            <person name="Cordes E."/>
        </authorList>
    </citation>
    <scope>NUCLEOTIDE SEQUENCE</scope>
    <source>
        <strain evidence="3">USNM1676648</strain>
        <tissue evidence="3">Polyp</tissue>
    </source>
</reference>
<feature type="region of interest" description="Disordered" evidence="1">
    <location>
        <begin position="645"/>
        <end position="669"/>
    </location>
</feature>
<feature type="domain" description="DUF7869" evidence="2">
    <location>
        <begin position="435"/>
        <end position="535"/>
    </location>
</feature>
<evidence type="ECO:0000313" key="3">
    <source>
        <dbReference type="EMBL" id="KAJ7323118.1"/>
    </source>
</evidence>
<keyword evidence="4" id="KW-1185">Reference proteome</keyword>
<dbReference type="AlphaFoldDB" id="A0A9W9Y881"/>
<feature type="domain" description="DUF7869" evidence="2">
    <location>
        <begin position="386"/>
        <end position="432"/>
    </location>
</feature>